<organism evidence="1 2">
    <name type="scientific">Serendipita indica (strain DSM 11827)</name>
    <name type="common">Root endophyte fungus</name>
    <name type="synonym">Piriformospora indica</name>
    <dbReference type="NCBI Taxonomy" id="1109443"/>
    <lineage>
        <taxon>Eukaryota</taxon>
        <taxon>Fungi</taxon>
        <taxon>Dikarya</taxon>
        <taxon>Basidiomycota</taxon>
        <taxon>Agaricomycotina</taxon>
        <taxon>Agaricomycetes</taxon>
        <taxon>Sebacinales</taxon>
        <taxon>Serendipitaceae</taxon>
        <taxon>Serendipita</taxon>
    </lineage>
</organism>
<dbReference type="InParanoid" id="G4TN91"/>
<dbReference type="OrthoDB" id="3181669at2759"/>
<protein>
    <submittedName>
        <fullName evidence="1">Uncharacterized protein</fullName>
    </submittedName>
</protein>
<dbReference type="SUPFAM" id="SSF52047">
    <property type="entry name" value="RNI-like"/>
    <property type="match status" value="1"/>
</dbReference>
<proteinExistence type="predicted"/>
<dbReference type="InterPro" id="IPR032675">
    <property type="entry name" value="LRR_dom_sf"/>
</dbReference>
<gene>
    <name evidence="1" type="ORF">PIIN_06721</name>
</gene>
<evidence type="ECO:0000313" key="1">
    <source>
        <dbReference type="EMBL" id="CCA72784.1"/>
    </source>
</evidence>
<keyword evidence="2" id="KW-1185">Reference proteome</keyword>
<sequence length="761" mass="86741">MTEYHRIVGNSDKEVYDRLQKERDGVVEGTGYTPSEPSNIRSIKERKLQWNKLTRELRALEKSPWGDPLSILPPELWLEIFIHGLGLSKAETFFEMSKSRNCIDRMLLGTLVCTRWRDALLATPDLWSVICIGLHNEEDKEDKILTSLALSGSARLRLYIDLYSNDWQEYSPLLTPHSDRITSITVCKHPLSHRFLTKDDISTLFSSLGPLPNLTELHITPEIPFIEGDVLDILIHHAPSLSELRGVWVRDSDSLDLQSRQLQTLSISALADTVIPILQLQTSLKRLYVQSIGSFNGEDCSTEDTARKLETLMVIFRVEKAASKLFDYISRASRLSYLHLIISGSWESLPPLFEIFDELPNLTHLSIDIQQVSKAKIPKLRRSNPTPIRHLSIVSDGEYMHILDALTGSTPWLITLLIESEGDAVYPADFITALTRLETLHINFHRGIDMLLIHVEGLLRLELYISSLAGNASPVTLLCPNLQTLRVLNAAKYPVKEETAFKSILDIDVTPQLEDFDCYKVPLIFNVATIQKLSNLRRLECTESALSTNLLLYCLIMQPILLPRLEQIALPTRQVPWDLLLLFLERRNTLPSTLGVRHLVHVMVFGRPPLPVAKRIVQTLKREFIFTEHQSYKAFSMEVIWRRYMDVRVTGCQSCVLALKECDVSINPVLSQFPRIASLSARTFPFEADTVAWPAIIPEPSIDEAVVDWLEHRLVVAQQLQTQWPSWNRGSLRLVLDEHRPPPLYFGFSAERPIGQLYFSN</sequence>
<dbReference type="EMBL" id="CAFZ01000183">
    <property type="protein sequence ID" value="CCA72784.1"/>
    <property type="molecule type" value="Genomic_DNA"/>
</dbReference>
<comment type="caution">
    <text evidence="1">The sequence shown here is derived from an EMBL/GenBank/DDBJ whole genome shotgun (WGS) entry which is preliminary data.</text>
</comment>
<accession>G4TN91</accession>
<dbReference type="HOGENOM" id="CLU_015287_1_0_1"/>
<dbReference type="Gene3D" id="3.80.10.10">
    <property type="entry name" value="Ribonuclease Inhibitor"/>
    <property type="match status" value="1"/>
</dbReference>
<dbReference type="Proteomes" id="UP000007148">
    <property type="component" value="Unassembled WGS sequence"/>
</dbReference>
<name>G4TN91_SERID</name>
<evidence type="ECO:0000313" key="2">
    <source>
        <dbReference type="Proteomes" id="UP000007148"/>
    </source>
</evidence>
<dbReference type="AlphaFoldDB" id="G4TN91"/>
<reference evidence="1 2" key="1">
    <citation type="journal article" date="2011" name="PLoS Pathog.">
        <title>Endophytic Life Strategies Decoded by Genome and Transcriptome Analyses of the Mutualistic Root Symbiont Piriformospora indica.</title>
        <authorList>
            <person name="Zuccaro A."/>
            <person name="Lahrmann U."/>
            <person name="Guldener U."/>
            <person name="Langen G."/>
            <person name="Pfiffi S."/>
            <person name="Biedenkopf D."/>
            <person name="Wong P."/>
            <person name="Samans B."/>
            <person name="Grimm C."/>
            <person name="Basiewicz M."/>
            <person name="Murat C."/>
            <person name="Martin F."/>
            <person name="Kogel K.H."/>
        </authorList>
    </citation>
    <scope>NUCLEOTIDE SEQUENCE [LARGE SCALE GENOMIC DNA]</scope>
    <source>
        <strain evidence="1 2">DSM 11827</strain>
    </source>
</reference>